<accession>A0AAW8JIJ8</accession>
<sequence length="82" mass="9682">MNIIYRNDTDKVIRVFIEPSTDEFFLNKNDEIKIVCNSLESISEISHTYNNKSIIIWLPRSTKGTVFINDVHVESLTESRYW</sequence>
<organism evidence="1 2">
    <name type="scientific">Acinetobacter gerneri</name>
    <dbReference type="NCBI Taxonomy" id="202952"/>
    <lineage>
        <taxon>Bacteria</taxon>
        <taxon>Pseudomonadati</taxon>
        <taxon>Pseudomonadota</taxon>
        <taxon>Gammaproteobacteria</taxon>
        <taxon>Moraxellales</taxon>
        <taxon>Moraxellaceae</taxon>
        <taxon>Acinetobacter</taxon>
    </lineage>
</organism>
<dbReference type="AlphaFoldDB" id="A0AAW8JIJ8"/>
<reference evidence="1" key="1">
    <citation type="submission" date="2023-08" db="EMBL/GenBank/DDBJ databases">
        <title>Emergence of clinically-relevant ST2 carbapenem-resistant Acinetobacter baumannii strains in hospital sewages in Zhejiang, East of China.</title>
        <authorList>
            <person name="Kaichao C."/>
            <person name="Zhang R."/>
        </authorList>
    </citation>
    <scope>NUCLEOTIDE SEQUENCE</scope>
    <source>
        <strain evidence="1">M-SY-60</strain>
    </source>
</reference>
<evidence type="ECO:0008006" key="3">
    <source>
        <dbReference type="Google" id="ProtNLM"/>
    </source>
</evidence>
<evidence type="ECO:0000313" key="1">
    <source>
        <dbReference type="EMBL" id="MDQ9071232.1"/>
    </source>
</evidence>
<gene>
    <name evidence="1" type="ORF">RFH51_07160</name>
</gene>
<dbReference type="EMBL" id="JAVIDA010000007">
    <property type="protein sequence ID" value="MDQ9071232.1"/>
    <property type="molecule type" value="Genomic_DNA"/>
</dbReference>
<comment type="caution">
    <text evidence="1">The sequence shown here is derived from an EMBL/GenBank/DDBJ whole genome shotgun (WGS) entry which is preliminary data.</text>
</comment>
<dbReference type="Proteomes" id="UP001243195">
    <property type="component" value="Unassembled WGS sequence"/>
</dbReference>
<protein>
    <recommendedName>
        <fullName evidence="3">DUF2283 domain-containing protein</fullName>
    </recommendedName>
</protein>
<proteinExistence type="predicted"/>
<evidence type="ECO:0000313" key="2">
    <source>
        <dbReference type="Proteomes" id="UP001243195"/>
    </source>
</evidence>
<dbReference type="RefSeq" id="WP_277092052.1">
    <property type="nucleotide sequence ID" value="NZ_JAKVJG010000027.1"/>
</dbReference>
<name>A0AAW8JIJ8_9GAMM</name>